<dbReference type="Pfam" id="PF13379">
    <property type="entry name" value="NMT1_2"/>
    <property type="match status" value="1"/>
</dbReference>
<evidence type="ECO:0000313" key="7">
    <source>
        <dbReference type="Proteomes" id="UP000247681"/>
    </source>
</evidence>
<reference evidence="6 7" key="1">
    <citation type="submission" date="2018-05" db="EMBL/GenBank/DDBJ databases">
        <title>Flavobacterium sp. strain IMCC34758, incomplete genome.</title>
        <authorList>
            <person name="Joung Y."/>
        </authorList>
    </citation>
    <scope>NUCLEOTIDE SEQUENCE [LARGE SCALE GENOMIC DNA]</scope>
    <source>
        <strain evidence="6 7">IMCC34758</strain>
    </source>
</reference>
<dbReference type="PANTHER" id="PTHR30024">
    <property type="entry name" value="ALIPHATIC SULFONATES-BINDING PROTEIN-RELATED"/>
    <property type="match status" value="1"/>
</dbReference>
<evidence type="ECO:0000256" key="3">
    <source>
        <dbReference type="ARBA" id="ARBA00022475"/>
    </source>
</evidence>
<comment type="caution">
    <text evidence="6">The sequence shown here is derived from an EMBL/GenBank/DDBJ whole genome shotgun (WGS) entry which is preliminary data.</text>
</comment>
<dbReference type="InterPro" id="IPR044527">
    <property type="entry name" value="NrtA/CpmA_ABC-bd_dom"/>
</dbReference>
<dbReference type="Proteomes" id="UP000247681">
    <property type="component" value="Unassembled WGS sequence"/>
</dbReference>
<dbReference type="SUPFAM" id="SSF53850">
    <property type="entry name" value="Periplasmic binding protein-like II"/>
    <property type="match status" value="1"/>
</dbReference>
<organism evidence="6 7">
    <name type="scientific">Flavobacterium hydrophilum</name>
    <dbReference type="NCBI Taxonomy" id="2211445"/>
    <lineage>
        <taxon>Bacteria</taxon>
        <taxon>Pseudomonadati</taxon>
        <taxon>Bacteroidota</taxon>
        <taxon>Flavobacteriia</taxon>
        <taxon>Flavobacteriales</taxon>
        <taxon>Flavobacteriaceae</taxon>
        <taxon>Flavobacterium</taxon>
    </lineage>
</organism>
<keyword evidence="3" id="KW-1003">Cell membrane</keyword>
<evidence type="ECO:0000256" key="2">
    <source>
        <dbReference type="ARBA" id="ARBA00022448"/>
    </source>
</evidence>
<accession>A0A2V4BVL3</accession>
<evidence type="ECO:0000256" key="1">
    <source>
        <dbReference type="ARBA" id="ARBA00004308"/>
    </source>
</evidence>
<sequence>MKPILLRLSMFIIVAFIIFSFKGKNSNEISSKSGIIDPPTTKKLALEKPNVTIGFIKLTDMAPLAIAKHLGFFEAEGLNVKLEVQANWRDILDKVLDQQIDGAQMLAGQPIAAAVGCGRQGALVTTFSMDLNGNAITVSKDIWSKIVDSIPQEYGRPVHPIPASALKPALNMYKKLNKPFVVGVVSAYSNHNYQLRYWLAAAGINPGFYSNNNIQGSKGTTGGDVLLNVTAPPQMPETLQAGTINAYCVGEPWNQQAVDQGIGVPVVTSREIWKNHPEKVFVMTKEFVEKYPNTAIAITKALIKAGKWLDDPVNRKEATRILSKSAYVDGEKRVIDNSMLGTFEFEKGDIRSIPDFNVFFRYNATYPYYSDGIWFLTQMKRWGQITEPKTNEWYHSKIKEVYKPEIWNTAARLLLEEGFLTKTEIPVTDGYKPATTEFIDNMLYDGKKPLEYIKGFKIGIKD</sequence>
<keyword evidence="7" id="KW-1185">Reference proteome</keyword>
<dbReference type="EMBL" id="QJHL01000009">
    <property type="protein sequence ID" value="PXY43035.1"/>
    <property type="molecule type" value="Genomic_DNA"/>
</dbReference>
<dbReference type="RefSeq" id="WP_110348954.1">
    <property type="nucleotide sequence ID" value="NZ_QJHL01000009.1"/>
</dbReference>
<dbReference type="CDD" id="cd13553">
    <property type="entry name" value="PBP2_NrtA_CpmA_like"/>
    <property type="match status" value="1"/>
</dbReference>
<dbReference type="GO" id="GO:0012505">
    <property type="term" value="C:endomembrane system"/>
    <property type="evidence" value="ECO:0007669"/>
    <property type="project" value="UniProtKB-SubCell"/>
</dbReference>
<dbReference type="PANTHER" id="PTHR30024:SF43">
    <property type="entry name" value="BLL4572 PROTEIN"/>
    <property type="match status" value="1"/>
</dbReference>
<dbReference type="Gene3D" id="3.40.190.10">
    <property type="entry name" value="Periplasmic binding protein-like II"/>
    <property type="match status" value="2"/>
</dbReference>
<keyword evidence="5" id="KW-0472">Membrane</keyword>
<protein>
    <submittedName>
        <fullName evidence="6">Nitrate ABC transporter substrate-binding protein</fullName>
    </submittedName>
</protein>
<comment type="subcellular location">
    <subcellularLocation>
        <location evidence="1">Endomembrane system</location>
    </subcellularLocation>
</comment>
<gene>
    <name evidence="6" type="ORF">DMB68_22565</name>
</gene>
<proteinExistence type="predicted"/>
<keyword evidence="2" id="KW-0813">Transport</keyword>
<evidence type="ECO:0000256" key="4">
    <source>
        <dbReference type="ARBA" id="ARBA00022519"/>
    </source>
</evidence>
<dbReference type="OrthoDB" id="9815454at2"/>
<keyword evidence="4" id="KW-0997">Cell inner membrane</keyword>
<name>A0A2V4BVL3_9FLAO</name>
<evidence type="ECO:0000256" key="5">
    <source>
        <dbReference type="ARBA" id="ARBA00023136"/>
    </source>
</evidence>
<dbReference type="AlphaFoldDB" id="A0A2V4BVL3"/>
<evidence type="ECO:0000313" key="6">
    <source>
        <dbReference type="EMBL" id="PXY43035.1"/>
    </source>
</evidence>